<dbReference type="RefSeq" id="WP_272136704.1">
    <property type="nucleotide sequence ID" value="NZ_JAQNDM010000002.1"/>
</dbReference>
<keyword evidence="3" id="KW-1185">Reference proteome</keyword>
<proteinExistence type="predicted"/>
<organism evidence="2 3">
    <name type="scientific">Stigmatella ashevillensis</name>
    <dbReference type="NCBI Taxonomy" id="2995309"/>
    <lineage>
        <taxon>Bacteria</taxon>
        <taxon>Pseudomonadati</taxon>
        <taxon>Myxococcota</taxon>
        <taxon>Myxococcia</taxon>
        <taxon>Myxococcales</taxon>
        <taxon>Cystobacterineae</taxon>
        <taxon>Archangiaceae</taxon>
        <taxon>Stigmatella</taxon>
    </lineage>
</organism>
<dbReference type="InterPro" id="IPR008979">
    <property type="entry name" value="Galactose-bd-like_sf"/>
</dbReference>
<dbReference type="Gene3D" id="2.60.120.260">
    <property type="entry name" value="Galactose-binding domain-like"/>
    <property type="match status" value="1"/>
</dbReference>
<evidence type="ECO:0000313" key="3">
    <source>
        <dbReference type="Proteomes" id="UP001221838"/>
    </source>
</evidence>
<dbReference type="InterPro" id="IPR000421">
    <property type="entry name" value="FA58C"/>
</dbReference>
<protein>
    <submittedName>
        <fullName evidence="2">Discoidin domain-containing protein</fullName>
    </submittedName>
</protein>
<accession>A0ABT5D599</accession>
<dbReference type="Proteomes" id="UP001221838">
    <property type="component" value="Unassembled WGS sequence"/>
</dbReference>
<dbReference type="PROSITE" id="PS50022">
    <property type="entry name" value="FA58C_3"/>
    <property type="match status" value="1"/>
</dbReference>
<dbReference type="EMBL" id="JAQNDM010000002">
    <property type="protein sequence ID" value="MDC0708741.1"/>
    <property type="molecule type" value="Genomic_DNA"/>
</dbReference>
<feature type="domain" description="F5/8 type C" evidence="1">
    <location>
        <begin position="93"/>
        <end position="198"/>
    </location>
</feature>
<gene>
    <name evidence="2" type="ORF">POL68_09705</name>
</gene>
<dbReference type="SUPFAM" id="SSF49785">
    <property type="entry name" value="Galactose-binding domain-like"/>
    <property type="match status" value="1"/>
</dbReference>
<evidence type="ECO:0000259" key="1">
    <source>
        <dbReference type="PROSITE" id="PS50022"/>
    </source>
</evidence>
<comment type="caution">
    <text evidence="2">The sequence shown here is derived from an EMBL/GenBank/DDBJ whole genome shotgun (WGS) entry which is preliminary data.</text>
</comment>
<reference evidence="2 3" key="1">
    <citation type="submission" date="2022-11" db="EMBL/GenBank/DDBJ databases">
        <title>Minimal conservation of predation-associated metabolite biosynthetic gene clusters underscores biosynthetic potential of Myxococcota including descriptions for ten novel species: Archangium lansinium sp. nov., Myxococcus landrumus sp. nov., Nannocystis bai.</title>
        <authorList>
            <person name="Ahearne A."/>
            <person name="Stevens C."/>
            <person name="Dowd S."/>
        </authorList>
    </citation>
    <scope>NUCLEOTIDE SEQUENCE [LARGE SCALE GENOMIC DNA]</scope>
    <source>
        <strain evidence="2 3">NCWAL01</strain>
    </source>
</reference>
<sequence>MGEMMSSTTSIPFLKAGPTLLATALKSVTTDAGTPAYTSGEIASALHSPGVYGGLSASELAQVLYAPSLYPGFSRGEMADALIATGIDARAARDAVDAALGGPPLLKLVEARASSELPALYNRKPQTADRLIEGPNAGGTFWNSSLDGSDPSPWFWIKLEQTSIVRMLTIRWKAKDGHVGARAMKYDVMSSIDGITWSATGLDQSTMPGLSPERGTDVLPGWASPTRFIKVSMSESSYAPPRAYFTCHYVLVAGEPV</sequence>
<name>A0ABT5D599_9BACT</name>
<evidence type="ECO:0000313" key="2">
    <source>
        <dbReference type="EMBL" id="MDC0708741.1"/>
    </source>
</evidence>